<keyword evidence="3" id="KW-1185">Reference proteome</keyword>
<proteinExistence type="predicted"/>
<feature type="region of interest" description="Disordered" evidence="1">
    <location>
        <begin position="19"/>
        <end position="73"/>
    </location>
</feature>
<feature type="compositionally biased region" description="Polar residues" evidence="1">
    <location>
        <begin position="20"/>
        <end position="29"/>
    </location>
</feature>
<protein>
    <submittedName>
        <fullName evidence="2">Uncharacterized protein</fullName>
    </submittedName>
</protein>
<feature type="non-terminal residue" evidence="2">
    <location>
        <position position="193"/>
    </location>
</feature>
<accession>A0A0C2CU82</accession>
<dbReference type="EMBL" id="KN730944">
    <property type="protein sequence ID" value="KIH60463.1"/>
    <property type="molecule type" value="Genomic_DNA"/>
</dbReference>
<evidence type="ECO:0000313" key="3">
    <source>
        <dbReference type="Proteomes" id="UP000054047"/>
    </source>
</evidence>
<organism evidence="2 3">
    <name type="scientific">Ancylostoma duodenale</name>
    <dbReference type="NCBI Taxonomy" id="51022"/>
    <lineage>
        <taxon>Eukaryota</taxon>
        <taxon>Metazoa</taxon>
        <taxon>Ecdysozoa</taxon>
        <taxon>Nematoda</taxon>
        <taxon>Chromadorea</taxon>
        <taxon>Rhabditida</taxon>
        <taxon>Rhabditina</taxon>
        <taxon>Rhabditomorpha</taxon>
        <taxon>Strongyloidea</taxon>
        <taxon>Ancylostomatidae</taxon>
        <taxon>Ancylostomatinae</taxon>
        <taxon>Ancylostoma</taxon>
    </lineage>
</organism>
<dbReference type="OrthoDB" id="5822872at2759"/>
<feature type="region of interest" description="Disordered" evidence="1">
    <location>
        <begin position="155"/>
        <end position="193"/>
    </location>
</feature>
<evidence type="ECO:0000256" key="1">
    <source>
        <dbReference type="SAM" id="MobiDB-lite"/>
    </source>
</evidence>
<dbReference type="AlphaFoldDB" id="A0A0C2CU82"/>
<feature type="compositionally biased region" description="Basic and acidic residues" evidence="1">
    <location>
        <begin position="155"/>
        <end position="165"/>
    </location>
</feature>
<evidence type="ECO:0000313" key="2">
    <source>
        <dbReference type="EMBL" id="KIH60463.1"/>
    </source>
</evidence>
<feature type="compositionally biased region" description="Low complexity" evidence="1">
    <location>
        <begin position="54"/>
        <end position="63"/>
    </location>
</feature>
<sequence>MKWLEFMRLTSCDSLETESKSVFNGNSSSARKKHENYGTPVRNATSPGRYPQCSSRASSTASPSGGGSGGSGFSPAAGVQRFLTALRRCNGMASADQLRKKYKELYKVDWNEHELRKYFGMTSSRRVVETYLEDLVEITSIRGAGLRCYKLIERESEPEPHERHPPPLRQPPQVRNPPPLRSPPSARSPPPAR</sequence>
<dbReference type="Proteomes" id="UP000054047">
    <property type="component" value="Unassembled WGS sequence"/>
</dbReference>
<reference evidence="2 3" key="1">
    <citation type="submission" date="2013-12" db="EMBL/GenBank/DDBJ databases">
        <title>Draft genome of the parsitic nematode Ancylostoma duodenale.</title>
        <authorList>
            <person name="Mitreva M."/>
        </authorList>
    </citation>
    <scope>NUCLEOTIDE SEQUENCE [LARGE SCALE GENOMIC DNA]</scope>
    <source>
        <strain evidence="2 3">Zhejiang</strain>
    </source>
</reference>
<name>A0A0C2CU82_9BILA</name>
<gene>
    <name evidence="2" type="ORF">ANCDUO_09291</name>
</gene>
<feature type="compositionally biased region" description="Pro residues" evidence="1">
    <location>
        <begin position="167"/>
        <end position="193"/>
    </location>
</feature>